<evidence type="ECO:0000256" key="6">
    <source>
        <dbReference type="ARBA" id="ARBA00023186"/>
    </source>
</evidence>
<dbReference type="SUPFAM" id="SSF102735">
    <property type="entry name" value="Trigger factor ribosome-binding domain"/>
    <property type="match status" value="1"/>
</dbReference>
<dbReference type="Gene3D" id="1.10.3120.10">
    <property type="entry name" value="Trigger factor, C-terminal domain"/>
    <property type="match status" value="1"/>
</dbReference>
<dbReference type="PATRIC" id="fig|945713.3.peg.1709"/>
<keyword evidence="9" id="KW-0963">Cytoplasm</keyword>
<keyword evidence="5 9" id="KW-0697">Rotamase</keyword>
<dbReference type="GO" id="GO:0003755">
    <property type="term" value="F:peptidyl-prolyl cis-trans isomerase activity"/>
    <property type="evidence" value="ECO:0007669"/>
    <property type="project" value="UniProtKB-UniRule"/>
</dbReference>
<dbReference type="GO" id="GO:0005737">
    <property type="term" value="C:cytoplasm"/>
    <property type="evidence" value="ECO:0007669"/>
    <property type="project" value="UniProtKB-SubCell"/>
</dbReference>
<dbReference type="InterPro" id="IPR037041">
    <property type="entry name" value="Trigger_fac_C_sf"/>
</dbReference>
<dbReference type="GO" id="GO:0051083">
    <property type="term" value="P:'de novo' cotranslational protein folding"/>
    <property type="evidence" value="ECO:0007669"/>
    <property type="project" value="TreeGrafter"/>
</dbReference>
<name>I0AKA7_IGNAJ</name>
<keyword evidence="9" id="KW-0132">Cell division</keyword>
<keyword evidence="6 9" id="KW-0143">Chaperone</keyword>
<feature type="domain" description="Trigger factor C-terminal" evidence="11">
    <location>
        <begin position="270"/>
        <end position="412"/>
    </location>
</feature>
<protein>
    <recommendedName>
        <fullName evidence="4 9">Trigger factor</fullName>
        <shortName evidence="9">TF</shortName>
        <ecNumber evidence="3 9">5.2.1.8</ecNumber>
    </recommendedName>
    <alternativeName>
        <fullName evidence="8 9">PPIase</fullName>
    </alternativeName>
</protein>
<dbReference type="SUPFAM" id="SSF109998">
    <property type="entry name" value="Triger factor/SurA peptide-binding domain-like"/>
    <property type="match status" value="1"/>
</dbReference>
<evidence type="ECO:0000256" key="5">
    <source>
        <dbReference type="ARBA" id="ARBA00023110"/>
    </source>
</evidence>
<feature type="domain" description="Trigger factor ribosome-binding bacterial" evidence="10">
    <location>
        <begin position="1"/>
        <end position="142"/>
    </location>
</feature>
<sequence>MEYNVNEINASEKEVEIKLSYDEIKESIENEVKKQAKNIQVPGFRKGKVPRNILKKMLGNALEYEAADKVATEFFWKVADEKDLRPIGKPAMTSLDFEPEKHLTFKVKYETFPEINVQNYKDIEIEVPDFVVTDEEVQKEIEYILKANQTTIEADEIGDDRNYHIEVEINRTDENGNILPDTKPEKLTIDLTNEQIHPQIIENSRGKKVGEAFTFQFTDQRKQTNSEGVEEEVTDNYYYTVKILSIKKVVSPELNEELVKKVTKDRLSDVEAFKKEIKEDIQKYYDQRVEEITRTKLLSEIIKNNDFTPPQTLVNNVLEEYLKSEENYAKQNKILFNKDEARERLRKSAENEVKWYLIKEQIQKAENISVTEDELKEFAQKEAEQTGLSIDKLMNYYKASNQIERIIDEKLFEFLKLNNKIKRVDPNTLYPQKEEINEQ</sequence>
<dbReference type="Pfam" id="PF05698">
    <property type="entry name" value="Trigger_C"/>
    <property type="match status" value="1"/>
</dbReference>
<dbReference type="AlphaFoldDB" id="I0AKA7"/>
<dbReference type="GO" id="GO:0044183">
    <property type="term" value="F:protein folding chaperone"/>
    <property type="evidence" value="ECO:0007669"/>
    <property type="project" value="TreeGrafter"/>
</dbReference>
<dbReference type="InterPro" id="IPR008880">
    <property type="entry name" value="Trigger_fac_C"/>
</dbReference>
<dbReference type="InterPro" id="IPR027304">
    <property type="entry name" value="Trigger_fact/SurA_dom_sf"/>
</dbReference>
<dbReference type="KEGG" id="ial:IALB_1707"/>
<evidence type="ECO:0000256" key="1">
    <source>
        <dbReference type="ARBA" id="ARBA00000971"/>
    </source>
</evidence>
<dbReference type="EC" id="5.2.1.8" evidence="3 9"/>
<dbReference type="GO" id="GO:0015031">
    <property type="term" value="P:protein transport"/>
    <property type="evidence" value="ECO:0007669"/>
    <property type="project" value="UniProtKB-UniRule"/>
</dbReference>
<dbReference type="GO" id="GO:0051301">
    <property type="term" value="P:cell division"/>
    <property type="evidence" value="ECO:0007669"/>
    <property type="project" value="UniProtKB-KW"/>
</dbReference>
<dbReference type="HAMAP" id="MF_00303">
    <property type="entry name" value="Trigger_factor_Tig"/>
    <property type="match status" value="1"/>
</dbReference>
<dbReference type="Gene3D" id="3.10.50.40">
    <property type="match status" value="1"/>
</dbReference>
<dbReference type="InterPro" id="IPR008881">
    <property type="entry name" value="Trigger_fac_ribosome-bd_bac"/>
</dbReference>
<dbReference type="RefSeq" id="WP_014560567.1">
    <property type="nucleotide sequence ID" value="NC_017464.1"/>
</dbReference>
<dbReference type="NCBIfam" id="TIGR00115">
    <property type="entry name" value="tig"/>
    <property type="match status" value="1"/>
</dbReference>
<dbReference type="EMBL" id="CP003418">
    <property type="protein sequence ID" value="AFH49414.1"/>
    <property type="molecule type" value="Genomic_DNA"/>
</dbReference>
<gene>
    <name evidence="9 12" type="primary">tig</name>
    <name evidence="12" type="ordered locus">IALB_1707</name>
</gene>
<dbReference type="PIRSF" id="PIRSF003095">
    <property type="entry name" value="Trigger_factor"/>
    <property type="match status" value="1"/>
</dbReference>
<evidence type="ECO:0000256" key="8">
    <source>
        <dbReference type="ARBA" id="ARBA00029986"/>
    </source>
</evidence>
<dbReference type="PANTHER" id="PTHR30560:SF3">
    <property type="entry name" value="TRIGGER FACTOR-LIKE PROTEIN TIG, CHLOROPLASTIC"/>
    <property type="match status" value="1"/>
</dbReference>
<keyword evidence="13" id="KW-1185">Reference proteome</keyword>
<dbReference type="InterPro" id="IPR046357">
    <property type="entry name" value="PPIase_dom_sf"/>
</dbReference>
<dbReference type="STRING" id="945713.IALB_1707"/>
<evidence type="ECO:0000256" key="9">
    <source>
        <dbReference type="HAMAP-Rule" id="MF_00303"/>
    </source>
</evidence>
<proteinExistence type="inferred from homology"/>
<evidence type="ECO:0000256" key="4">
    <source>
        <dbReference type="ARBA" id="ARBA00016902"/>
    </source>
</evidence>
<comment type="domain">
    <text evidence="9">Consists of 3 domains; the N-terminus binds the ribosome, the middle domain has PPIase activity, while the C-terminus has intrinsic chaperone activity on its own.</text>
</comment>
<evidence type="ECO:0000259" key="10">
    <source>
        <dbReference type="Pfam" id="PF05697"/>
    </source>
</evidence>
<dbReference type="GO" id="GO:0043335">
    <property type="term" value="P:protein unfolding"/>
    <property type="evidence" value="ECO:0007669"/>
    <property type="project" value="TreeGrafter"/>
</dbReference>
<evidence type="ECO:0000256" key="3">
    <source>
        <dbReference type="ARBA" id="ARBA00013194"/>
    </source>
</evidence>
<evidence type="ECO:0000256" key="2">
    <source>
        <dbReference type="ARBA" id="ARBA00005464"/>
    </source>
</evidence>
<dbReference type="HOGENOM" id="CLU_033058_3_1_10"/>
<dbReference type="InterPro" id="IPR005215">
    <property type="entry name" value="Trig_fac"/>
</dbReference>
<comment type="subcellular location">
    <subcellularLocation>
        <location evidence="9">Cytoplasm</location>
    </subcellularLocation>
    <text evidence="9">About half TF is bound to the ribosome near the polypeptide exit tunnel while the other half is free in the cytoplasm.</text>
</comment>
<dbReference type="Pfam" id="PF05697">
    <property type="entry name" value="Trigger_N"/>
    <property type="match status" value="1"/>
</dbReference>
<comment type="catalytic activity">
    <reaction evidence="1 9">
        <text>[protein]-peptidylproline (omega=180) = [protein]-peptidylproline (omega=0)</text>
        <dbReference type="Rhea" id="RHEA:16237"/>
        <dbReference type="Rhea" id="RHEA-COMP:10747"/>
        <dbReference type="Rhea" id="RHEA-COMP:10748"/>
        <dbReference type="ChEBI" id="CHEBI:83833"/>
        <dbReference type="ChEBI" id="CHEBI:83834"/>
        <dbReference type="EC" id="5.2.1.8"/>
    </reaction>
</comment>
<dbReference type="PANTHER" id="PTHR30560">
    <property type="entry name" value="TRIGGER FACTOR CHAPERONE AND PEPTIDYL-PROLYL CIS/TRANS ISOMERASE"/>
    <property type="match status" value="1"/>
</dbReference>
<evidence type="ECO:0000313" key="13">
    <source>
        <dbReference type="Proteomes" id="UP000007394"/>
    </source>
</evidence>
<dbReference type="Gene3D" id="3.30.70.1050">
    <property type="entry name" value="Trigger factor ribosome-binding domain"/>
    <property type="match status" value="1"/>
</dbReference>
<evidence type="ECO:0000259" key="11">
    <source>
        <dbReference type="Pfam" id="PF05698"/>
    </source>
</evidence>
<evidence type="ECO:0000313" key="12">
    <source>
        <dbReference type="EMBL" id="AFH49414.1"/>
    </source>
</evidence>
<comment type="similarity">
    <text evidence="2 9">Belongs to the FKBP-type PPIase family. Tig subfamily.</text>
</comment>
<organism evidence="12 13">
    <name type="scientific">Ignavibacterium album (strain DSM 19864 / JCM 16511 / NBRC 101810 / Mat9-16)</name>
    <dbReference type="NCBI Taxonomy" id="945713"/>
    <lineage>
        <taxon>Bacteria</taxon>
        <taxon>Pseudomonadati</taxon>
        <taxon>Ignavibacteriota</taxon>
        <taxon>Ignavibacteria</taxon>
        <taxon>Ignavibacteriales</taxon>
        <taxon>Ignavibacteriaceae</taxon>
        <taxon>Ignavibacterium</taxon>
    </lineage>
</organism>
<accession>I0AKA7</accession>
<dbReference type="OrthoDB" id="9767721at2"/>
<keyword evidence="9" id="KW-0131">Cell cycle</keyword>
<reference evidence="12 13" key="1">
    <citation type="journal article" date="2012" name="Front. Microbiol.">
        <title>Complete genome of Ignavibacterium album, a metabolically versatile, flagellated, facultative anaerobe from the phylum Chlorobi.</title>
        <authorList>
            <person name="Liu Z."/>
            <person name="Frigaard N.-U."/>
            <person name="Vogl K."/>
            <person name="Iino T."/>
            <person name="Ohkuma M."/>
            <person name="Overmann J."/>
            <person name="Bryant D.A."/>
        </authorList>
    </citation>
    <scope>NUCLEOTIDE SEQUENCE [LARGE SCALE GENOMIC DNA]</scope>
    <source>
        <strain evidence="13">DSM 19864 / JCM 16511 / NBRC 101810 / Mat9-16</strain>
    </source>
</reference>
<keyword evidence="7 9" id="KW-0413">Isomerase</keyword>
<evidence type="ECO:0000256" key="7">
    <source>
        <dbReference type="ARBA" id="ARBA00023235"/>
    </source>
</evidence>
<dbReference type="eggNOG" id="COG0544">
    <property type="taxonomic scope" value="Bacteria"/>
</dbReference>
<dbReference type="InterPro" id="IPR036611">
    <property type="entry name" value="Trigger_fac_ribosome-bd_sf"/>
</dbReference>
<comment type="function">
    <text evidence="9">Involved in protein export. Acts as a chaperone by maintaining the newly synthesized protein in an open conformation. Functions as a peptidyl-prolyl cis-trans isomerase.</text>
</comment>
<dbReference type="Proteomes" id="UP000007394">
    <property type="component" value="Chromosome"/>
</dbReference>
<dbReference type="GO" id="GO:0043022">
    <property type="term" value="F:ribosome binding"/>
    <property type="evidence" value="ECO:0007669"/>
    <property type="project" value="TreeGrafter"/>
</dbReference>